<evidence type="ECO:0000313" key="3">
    <source>
        <dbReference type="Proteomes" id="UP000317550"/>
    </source>
</evidence>
<gene>
    <name evidence="2" type="ORF">FNU76_17685</name>
</gene>
<evidence type="ECO:0000256" key="1">
    <source>
        <dbReference type="SAM" id="MobiDB-lite"/>
    </source>
</evidence>
<reference evidence="3" key="1">
    <citation type="submission" date="2019-07" db="EMBL/GenBank/DDBJ databases">
        <title>Chitinimonas sp. nov., isolated from Ny-Alesund, arctica soil.</title>
        <authorList>
            <person name="Xu Q."/>
            <person name="Peng F."/>
        </authorList>
    </citation>
    <scope>NUCLEOTIDE SEQUENCE [LARGE SCALE GENOMIC DNA]</scope>
    <source>
        <strain evidence="3">R3-44</strain>
    </source>
</reference>
<dbReference type="EMBL" id="CP041730">
    <property type="protein sequence ID" value="QDQ28028.1"/>
    <property type="molecule type" value="Genomic_DNA"/>
</dbReference>
<sequence>MEPTSNIGMTSQTGTSCFSRTVSEQVGKIGDSLISVAKTIAAPLKSAYESIFNNDKSRSADKDGVPKQQFATGATDIQLSKSANLETETNIDVGKSNKGVFQYALNQIFKCGEQASRVLNVIGSALGMNSEDYYRISYDDDNDDVSDFEPGVNTNMKSAAVPTAGSNPDDDFDRSEVPRPQENEVLSNFLQFKHSGETWT</sequence>
<dbReference type="KEGG" id="cari:FNU76_17685"/>
<proteinExistence type="predicted"/>
<dbReference type="Proteomes" id="UP000317550">
    <property type="component" value="Chromosome"/>
</dbReference>
<evidence type="ECO:0000313" key="2">
    <source>
        <dbReference type="EMBL" id="QDQ28028.1"/>
    </source>
</evidence>
<accession>A0A516SJ07</accession>
<dbReference type="AlphaFoldDB" id="A0A516SJ07"/>
<dbReference type="RefSeq" id="WP_144279415.1">
    <property type="nucleotide sequence ID" value="NZ_CP041730.1"/>
</dbReference>
<feature type="region of interest" description="Disordered" evidence="1">
    <location>
        <begin position="152"/>
        <end position="185"/>
    </location>
</feature>
<keyword evidence="3" id="KW-1185">Reference proteome</keyword>
<organism evidence="2 3">
    <name type="scientific">Chitinimonas arctica</name>
    <dbReference type="NCBI Taxonomy" id="2594795"/>
    <lineage>
        <taxon>Bacteria</taxon>
        <taxon>Pseudomonadati</taxon>
        <taxon>Pseudomonadota</taxon>
        <taxon>Betaproteobacteria</taxon>
        <taxon>Neisseriales</taxon>
        <taxon>Chitinibacteraceae</taxon>
        <taxon>Chitinimonas</taxon>
    </lineage>
</organism>
<protein>
    <submittedName>
        <fullName evidence="2">Uncharacterized protein</fullName>
    </submittedName>
</protein>
<name>A0A516SJ07_9NEIS</name>